<evidence type="ECO:0000259" key="7">
    <source>
        <dbReference type="Pfam" id="PF20636"/>
    </source>
</evidence>
<evidence type="ECO:0000256" key="2">
    <source>
        <dbReference type="ARBA" id="ARBA00005371"/>
    </source>
</evidence>
<comment type="caution">
    <text evidence="8">The sequence shown here is derived from an EMBL/GenBank/DDBJ whole genome shotgun (WGS) entry which is preliminary data.</text>
</comment>
<name>A0ABR4MSY5_9PEZI</name>
<dbReference type="PANTHER" id="PTHR39267:SF1">
    <property type="entry name" value="SURVIVAL MOTOR NEURON PROTEIN"/>
    <property type="match status" value="1"/>
</dbReference>
<accession>A0ABR4MSY5</accession>
<protein>
    <recommendedName>
        <fullName evidence="7">Survival Motor Neuron Gemin2-binding domain-containing protein</fullName>
    </recommendedName>
</protein>
<evidence type="ECO:0000256" key="5">
    <source>
        <dbReference type="ARBA" id="ARBA00023242"/>
    </source>
</evidence>
<dbReference type="PANTHER" id="PTHR39267">
    <property type="entry name" value="SURVIVAL MOTOR NEURON-LIKE PROTEIN 1"/>
    <property type="match status" value="1"/>
</dbReference>
<dbReference type="EMBL" id="JABSNW010000001">
    <property type="protein sequence ID" value="KAL2891376.1"/>
    <property type="molecule type" value="Genomic_DNA"/>
</dbReference>
<reference evidence="8 9" key="1">
    <citation type="submission" date="2020-05" db="EMBL/GenBank/DDBJ databases">
        <title>Ceratocystis lukuohia genome.</title>
        <authorList>
            <person name="Harrington T.C."/>
            <person name="Kim K."/>
            <person name="Mayers C.G."/>
        </authorList>
    </citation>
    <scope>NUCLEOTIDE SEQUENCE [LARGE SCALE GENOMIC DNA]</scope>
    <source>
        <strain evidence="8 9">C4212</strain>
    </source>
</reference>
<dbReference type="RefSeq" id="XP_070862556.1">
    <property type="nucleotide sequence ID" value="XM_071006079.1"/>
</dbReference>
<keyword evidence="5" id="KW-0539">Nucleus</keyword>
<dbReference type="InterPro" id="IPR040424">
    <property type="entry name" value="Smn1"/>
</dbReference>
<feature type="region of interest" description="Disordered" evidence="6">
    <location>
        <begin position="64"/>
        <end position="139"/>
    </location>
</feature>
<comment type="subcellular location">
    <subcellularLocation>
        <location evidence="1">Nucleus</location>
    </subcellularLocation>
</comment>
<evidence type="ECO:0000256" key="1">
    <source>
        <dbReference type="ARBA" id="ARBA00004123"/>
    </source>
</evidence>
<feature type="domain" description="Survival Motor Neuron Gemin2-binding" evidence="7">
    <location>
        <begin position="10"/>
        <end position="34"/>
    </location>
</feature>
<dbReference type="CDD" id="cd22852">
    <property type="entry name" value="SMN_C"/>
    <property type="match status" value="1"/>
</dbReference>
<keyword evidence="3" id="KW-0507">mRNA processing</keyword>
<dbReference type="CDD" id="cd22851">
    <property type="entry name" value="SMN_N"/>
    <property type="match status" value="1"/>
</dbReference>
<feature type="compositionally biased region" description="Acidic residues" evidence="6">
    <location>
        <begin position="64"/>
        <end position="88"/>
    </location>
</feature>
<gene>
    <name evidence="8" type="ORF">HOO65_010734</name>
</gene>
<dbReference type="Proteomes" id="UP001610728">
    <property type="component" value="Unassembled WGS sequence"/>
</dbReference>
<evidence type="ECO:0000256" key="4">
    <source>
        <dbReference type="ARBA" id="ARBA00023187"/>
    </source>
</evidence>
<organism evidence="8 9">
    <name type="scientific">Ceratocystis lukuohia</name>
    <dbReference type="NCBI Taxonomy" id="2019550"/>
    <lineage>
        <taxon>Eukaryota</taxon>
        <taxon>Fungi</taxon>
        <taxon>Dikarya</taxon>
        <taxon>Ascomycota</taxon>
        <taxon>Pezizomycotina</taxon>
        <taxon>Sordariomycetes</taxon>
        <taxon>Hypocreomycetidae</taxon>
        <taxon>Microascales</taxon>
        <taxon>Ceratocystidaceae</taxon>
        <taxon>Ceratocystis</taxon>
    </lineage>
</organism>
<evidence type="ECO:0000256" key="6">
    <source>
        <dbReference type="SAM" id="MobiDB-lite"/>
    </source>
</evidence>
<sequence length="181" mass="20088">MVTSTIDISNSDVWDDSALIASWNDALQEYKKYHSIFQKVRTEADLERELAAAGLGVNGELLEEANLDGPVVDDEYEPEYGEEEEEEEKGISSDPLVESAKPEPSTSRPSVIPEQPPISEKLARDEAPSLQQGPLEQVRDETLKKALMGWYYAGYYTGLYEGMQKKESPTGDTRANDAPEA</sequence>
<evidence type="ECO:0000313" key="9">
    <source>
        <dbReference type="Proteomes" id="UP001610728"/>
    </source>
</evidence>
<dbReference type="Pfam" id="PF20636">
    <property type="entry name" value="SMN_G2-BD"/>
    <property type="match status" value="1"/>
</dbReference>
<dbReference type="GeneID" id="98114980"/>
<keyword evidence="9" id="KW-1185">Reference proteome</keyword>
<evidence type="ECO:0000256" key="3">
    <source>
        <dbReference type="ARBA" id="ARBA00022664"/>
    </source>
</evidence>
<dbReference type="InterPro" id="IPR049481">
    <property type="entry name" value="SMN_G2-BD"/>
</dbReference>
<dbReference type="InterPro" id="IPR047313">
    <property type="entry name" value="SMN_C"/>
</dbReference>
<proteinExistence type="inferred from homology"/>
<comment type="similarity">
    <text evidence="2">Belongs to the SMN family.</text>
</comment>
<evidence type="ECO:0000313" key="8">
    <source>
        <dbReference type="EMBL" id="KAL2891376.1"/>
    </source>
</evidence>
<keyword evidence="4" id="KW-0508">mRNA splicing</keyword>